<dbReference type="EC" id="2.3.2.27" evidence="1"/>
<dbReference type="GO" id="GO:0061630">
    <property type="term" value="F:ubiquitin protein ligase activity"/>
    <property type="evidence" value="ECO:0007669"/>
    <property type="project" value="UniProtKB-UniRule"/>
</dbReference>
<dbReference type="GO" id="GO:0008333">
    <property type="term" value="P:endosome to lysosome transport"/>
    <property type="evidence" value="ECO:0007669"/>
    <property type="project" value="TreeGrafter"/>
</dbReference>
<evidence type="ECO:0000313" key="2">
    <source>
        <dbReference type="EMBL" id="OBS63799.1"/>
    </source>
</evidence>
<dbReference type="PANTHER" id="PTHR22996:SF2">
    <property type="entry name" value="E3 UBIQUITIN-PROTEIN LIGASE MGRN1"/>
    <property type="match status" value="1"/>
</dbReference>
<dbReference type="GO" id="GO:0005634">
    <property type="term" value="C:nucleus"/>
    <property type="evidence" value="ECO:0007669"/>
    <property type="project" value="TreeGrafter"/>
</dbReference>
<name>A0A1A6GD70_NEOLE</name>
<dbReference type="GO" id="GO:0043951">
    <property type="term" value="P:negative regulation of cAMP-mediated signaling"/>
    <property type="evidence" value="ECO:0007669"/>
    <property type="project" value="TreeGrafter"/>
</dbReference>
<keyword evidence="3" id="KW-1185">Reference proteome</keyword>
<organism evidence="2 3">
    <name type="scientific">Neotoma lepida</name>
    <name type="common">Desert woodrat</name>
    <dbReference type="NCBI Taxonomy" id="56216"/>
    <lineage>
        <taxon>Eukaryota</taxon>
        <taxon>Metazoa</taxon>
        <taxon>Chordata</taxon>
        <taxon>Craniata</taxon>
        <taxon>Vertebrata</taxon>
        <taxon>Euteleostomi</taxon>
        <taxon>Mammalia</taxon>
        <taxon>Eutheria</taxon>
        <taxon>Euarchontoglires</taxon>
        <taxon>Glires</taxon>
        <taxon>Rodentia</taxon>
        <taxon>Myomorpha</taxon>
        <taxon>Muroidea</taxon>
        <taxon>Cricetidae</taxon>
        <taxon>Neotominae</taxon>
        <taxon>Neotoma</taxon>
    </lineage>
</organism>
<dbReference type="PANTHER" id="PTHR22996">
    <property type="entry name" value="MAHOGUNIN"/>
    <property type="match status" value="1"/>
</dbReference>
<comment type="function">
    <text evidence="1">E3 ubiquitin ligase.</text>
</comment>
<dbReference type="EMBL" id="LZPO01098167">
    <property type="protein sequence ID" value="OBS63799.1"/>
    <property type="molecule type" value="Genomic_DNA"/>
</dbReference>
<gene>
    <name evidence="2" type="ORF">A6R68_07662</name>
</gene>
<proteinExistence type="predicted"/>
<keyword evidence="1" id="KW-0863">Zinc-finger</keyword>
<dbReference type="Proteomes" id="UP000092124">
    <property type="component" value="Unassembled WGS sequence"/>
</dbReference>
<dbReference type="GO" id="GO:0045744">
    <property type="term" value="P:negative regulation of G protein-coupled receptor signaling pathway"/>
    <property type="evidence" value="ECO:0007669"/>
    <property type="project" value="TreeGrafter"/>
</dbReference>
<keyword evidence="1" id="KW-0479">Metal-binding</keyword>
<dbReference type="GO" id="GO:0005886">
    <property type="term" value="C:plasma membrane"/>
    <property type="evidence" value="ECO:0007669"/>
    <property type="project" value="TreeGrafter"/>
</dbReference>
<reference evidence="2 3" key="1">
    <citation type="submission" date="2016-06" db="EMBL/GenBank/DDBJ databases">
        <title>The Draft Genome Sequence and Annotation of the Desert Woodrat Neotoma lepida.</title>
        <authorList>
            <person name="Campbell M."/>
            <person name="Oakeson K.F."/>
            <person name="Yandell M."/>
            <person name="Halpert J.R."/>
            <person name="Dearing D."/>
        </authorList>
    </citation>
    <scope>NUCLEOTIDE SEQUENCE [LARGE SCALE GENOMIC DNA]</scope>
    <source>
        <strain evidence="2">417</strain>
        <tissue evidence="2">Liver</tissue>
    </source>
</reference>
<dbReference type="STRING" id="56216.A0A1A6GD70"/>
<evidence type="ECO:0000313" key="3">
    <source>
        <dbReference type="Proteomes" id="UP000092124"/>
    </source>
</evidence>
<keyword evidence="1" id="KW-0833">Ubl conjugation pathway</keyword>
<dbReference type="OrthoDB" id="10014838at2759"/>
<comment type="catalytic activity">
    <reaction evidence="1">
        <text>S-ubiquitinyl-[E2 ubiquitin-conjugating enzyme]-L-cysteine + [acceptor protein]-L-lysine = [E2 ubiquitin-conjugating enzyme]-L-cysteine + N(6)-ubiquitinyl-[acceptor protein]-L-lysine.</text>
        <dbReference type="EC" id="2.3.2.27"/>
    </reaction>
</comment>
<dbReference type="AlphaFoldDB" id="A0A1A6GD70"/>
<keyword evidence="1" id="KW-0862">Zinc</keyword>
<keyword evidence="1" id="KW-0963">Cytoplasm</keyword>
<comment type="caution">
    <text evidence="2">The sequence shown here is derived from an EMBL/GenBank/DDBJ whole genome shotgun (WGS) entry which is preliminary data.</text>
</comment>
<sequence>MFGMEDNDIQANSTYHYPLKSGNYFASHFFMGAKKFDSPCPEIVIQTVVDDMEVTGHEHMLLAAFEKYVGGSFSVKPFTQKQVVDLLSYLLQEIYSTENKNNQETKPSDDENSDNSIQAVLKKPGVLSPISFSSVLAQSVDHDEHSSSLFHLAMSLSSCSRHSVVYSLFPQLSQSAPLYEKITYSGILDGLSQASCPLNGLD</sequence>
<protein>
    <recommendedName>
        <fullName evidence="1">E3 ubiquitin-protein ligase</fullName>
        <ecNumber evidence="1">2.3.2.27</ecNumber>
    </recommendedName>
    <alternativeName>
        <fullName evidence="1">RING-type E3 ubiquitin transferase</fullName>
    </alternativeName>
</protein>
<evidence type="ECO:0000256" key="1">
    <source>
        <dbReference type="RuleBase" id="RU369081"/>
    </source>
</evidence>
<dbReference type="GO" id="GO:0005769">
    <property type="term" value="C:early endosome"/>
    <property type="evidence" value="ECO:0007669"/>
    <property type="project" value="TreeGrafter"/>
</dbReference>
<keyword evidence="1" id="KW-0808">Transferase</keyword>
<dbReference type="GO" id="GO:0008270">
    <property type="term" value="F:zinc ion binding"/>
    <property type="evidence" value="ECO:0007669"/>
    <property type="project" value="UniProtKB-KW"/>
</dbReference>
<accession>A0A1A6GD70</accession>
<comment type="subcellular location">
    <subcellularLocation>
        <location evidence="1">Cytoplasm</location>
    </subcellularLocation>
</comment>
<dbReference type="GO" id="GO:0016567">
    <property type="term" value="P:protein ubiquitination"/>
    <property type="evidence" value="ECO:0007669"/>
    <property type="project" value="UniProtKB-UniRule"/>
</dbReference>
<dbReference type="InterPro" id="IPR045194">
    <property type="entry name" value="MGRN1/RNF157-like"/>
</dbReference>